<dbReference type="EMBL" id="MN740042">
    <property type="protein sequence ID" value="QHT85568.1"/>
    <property type="molecule type" value="Genomic_DNA"/>
</dbReference>
<proteinExistence type="predicted"/>
<feature type="domain" description="DUF4116" evidence="2">
    <location>
        <begin position="389"/>
        <end position="434"/>
    </location>
</feature>
<dbReference type="AlphaFoldDB" id="A0A6C0HXR3"/>
<feature type="domain" description="DUF4116" evidence="2">
    <location>
        <begin position="340"/>
        <end position="384"/>
    </location>
</feature>
<organism evidence="3">
    <name type="scientific">viral metagenome</name>
    <dbReference type="NCBI Taxonomy" id="1070528"/>
    <lineage>
        <taxon>unclassified sequences</taxon>
        <taxon>metagenomes</taxon>
        <taxon>organismal metagenomes</taxon>
    </lineage>
</organism>
<dbReference type="InterPro" id="IPR004147">
    <property type="entry name" value="ABC1_dom"/>
</dbReference>
<protein>
    <recommendedName>
        <fullName evidence="4">DUF4116 domain-containing protein</fullName>
    </recommendedName>
</protein>
<evidence type="ECO:0000313" key="3">
    <source>
        <dbReference type="EMBL" id="QHT85568.1"/>
    </source>
</evidence>
<reference evidence="3" key="1">
    <citation type="journal article" date="2020" name="Nature">
        <title>Giant virus diversity and host interactions through global metagenomics.</title>
        <authorList>
            <person name="Schulz F."/>
            <person name="Roux S."/>
            <person name="Paez-Espino D."/>
            <person name="Jungbluth S."/>
            <person name="Walsh D.A."/>
            <person name="Denef V.J."/>
            <person name="McMahon K.D."/>
            <person name="Konstantinidis K.T."/>
            <person name="Eloe-Fadrosh E.A."/>
            <person name="Kyrpides N.C."/>
            <person name="Woyke T."/>
        </authorList>
    </citation>
    <scope>NUCLEOTIDE SEQUENCE</scope>
    <source>
        <strain evidence="3">GVMAG-M-3300023184-17</strain>
    </source>
</reference>
<evidence type="ECO:0000259" key="1">
    <source>
        <dbReference type="Pfam" id="PF03109"/>
    </source>
</evidence>
<dbReference type="Pfam" id="PF13475">
    <property type="entry name" value="DUF4116"/>
    <property type="match status" value="3"/>
</dbReference>
<feature type="domain" description="DUF4116" evidence="2">
    <location>
        <begin position="443"/>
        <end position="481"/>
    </location>
</feature>
<evidence type="ECO:0000259" key="2">
    <source>
        <dbReference type="Pfam" id="PF13475"/>
    </source>
</evidence>
<sequence>MKAVTRKRKEKQKEIRGGVLFTSQPDILSELKRIVSYAYIEDFSIRHSSVLLKIPLRSPEVFTSHCGVNTIVLKVIPMHKTKYKSIDIEHEKIDPAYKFENEVRTHQEIIKRSIEKWSCSIVPTLLHADIYTPEQLAITFPKINSFFKGGNLGLIFMEQITNGRDLAPTLHKKIHFYPQARRLLIMFAEIGFLHNDPHLGNILHSDNDVFILIDFGRTTYIPEPELSFFKRTLTSYDASKNPLLKQNILSFVYESRHPDYMPSDYPSHYQWFIRDILADTDEIDLSVAIADESSIVDPIKIEESQKEFCIKTPPLYPYGGVERIPKNGLLLSEYPELNDDKDTVLLAVKQDGYALQFASDRLREDKDVLDAALEQNLNAIQFAPSLTRDKKYMLSVAKLNFTYLQYVSPELWLDTEFIVDAIKQNAKSIQFVPPVWRGQKEWMLYCVKRDGLLLKYASPTLRKDREIVLAAVTENGNAIDFTTVRDPEIMKMATIHGYRPTKEEVKMKNKFKEPNLDDCEYRRCGVSGGKRKTRRNIKKRT</sequence>
<name>A0A6C0HXR3_9ZZZZ</name>
<dbReference type="InterPro" id="IPR011009">
    <property type="entry name" value="Kinase-like_dom_sf"/>
</dbReference>
<feature type="domain" description="ABC1 atypical kinase-like" evidence="1">
    <location>
        <begin position="183"/>
        <end position="224"/>
    </location>
</feature>
<dbReference type="InterPro" id="IPR025197">
    <property type="entry name" value="DUF4116"/>
</dbReference>
<dbReference type="Pfam" id="PF03109">
    <property type="entry name" value="ABC1"/>
    <property type="match status" value="1"/>
</dbReference>
<accession>A0A6C0HXR3</accession>
<dbReference type="SUPFAM" id="SSF56112">
    <property type="entry name" value="Protein kinase-like (PK-like)"/>
    <property type="match status" value="1"/>
</dbReference>
<evidence type="ECO:0008006" key="4">
    <source>
        <dbReference type="Google" id="ProtNLM"/>
    </source>
</evidence>